<comment type="caution">
    <text evidence="1">The sequence shown here is derived from an EMBL/GenBank/DDBJ whole genome shotgun (WGS) entry which is preliminary data.</text>
</comment>
<evidence type="ECO:0000313" key="1">
    <source>
        <dbReference type="EMBL" id="EDP96764.1"/>
    </source>
</evidence>
<organism evidence="1 2">
    <name type="scientific">Kordia algicida OT-1</name>
    <dbReference type="NCBI Taxonomy" id="391587"/>
    <lineage>
        <taxon>Bacteria</taxon>
        <taxon>Pseudomonadati</taxon>
        <taxon>Bacteroidota</taxon>
        <taxon>Flavobacteriia</taxon>
        <taxon>Flavobacteriales</taxon>
        <taxon>Flavobacteriaceae</taxon>
        <taxon>Kordia</taxon>
    </lineage>
</organism>
<accession>A9DRA3</accession>
<dbReference type="EMBL" id="ABIB01000003">
    <property type="protein sequence ID" value="EDP96764.1"/>
    <property type="molecule type" value="Genomic_DNA"/>
</dbReference>
<proteinExistence type="predicted"/>
<dbReference type="Proteomes" id="UP000002945">
    <property type="component" value="Unassembled WGS sequence"/>
</dbReference>
<sequence>MSNSLLKEFRFKIGEQYELNEFNLKSLESTFSNGLEYENYEYIKGDFKTLFGIPFSRNVILQYNGDILCRVTYRFVLEDLDNLFQELNNYLTLDKKLIREKLDLGKTFTIFRFKEFNLSLNIARDLELSAFKFLG</sequence>
<dbReference type="OrthoDB" id="1448900at2"/>
<protein>
    <submittedName>
        <fullName evidence="1">Uncharacterized protein</fullName>
    </submittedName>
</protein>
<keyword evidence="2" id="KW-1185">Reference proteome</keyword>
<dbReference type="STRING" id="391587.KAOT1_16413"/>
<name>A9DRA3_9FLAO</name>
<dbReference type="RefSeq" id="WP_007095818.1">
    <property type="nucleotide sequence ID" value="NZ_CP142125.1"/>
</dbReference>
<dbReference type="HOGENOM" id="CLU_1883006_0_0_10"/>
<dbReference type="AlphaFoldDB" id="A9DRA3"/>
<gene>
    <name evidence="1" type="ORF">KAOT1_16413</name>
</gene>
<reference evidence="1 2" key="1">
    <citation type="journal article" date="2011" name="J. Bacteriol.">
        <title>Genome sequence of the algicidal bacterium Kordia algicida OT-1.</title>
        <authorList>
            <person name="Lee H.S."/>
            <person name="Kang S.G."/>
            <person name="Kwon K.K."/>
            <person name="Lee J.H."/>
            <person name="Kim S.J."/>
        </authorList>
    </citation>
    <scope>NUCLEOTIDE SEQUENCE [LARGE SCALE GENOMIC DNA]</scope>
    <source>
        <strain evidence="1 2">OT-1</strain>
    </source>
</reference>
<dbReference type="eggNOG" id="ENOG502ZR5A">
    <property type="taxonomic scope" value="Bacteria"/>
</dbReference>
<evidence type="ECO:0000313" key="2">
    <source>
        <dbReference type="Proteomes" id="UP000002945"/>
    </source>
</evidence>